<sequence>MNYCVPDFDMDEEYSIPILTSTRPKKLPVVDQDEIMELLWENGQLVMQSQSQRSFPKRPLIENGAVTSLDRREIRSSHPIESGLNDDQLFTQEDEMAFWLHHYPPIEAADLYSDVIDPAPPRTAPNQDVRIPPPSTPAPMSQPRRSDAEAVQSSVHFSRAKVRAVEQGPSGSNEALRESTVVDSCETPRAAPESVASRVAGSTVEVSGGVAGLCVAAEGGGRDTGTYELTSSSGGSASLEPVQKPPVTAGDRKRKGREANEDSESPGEDVEFESPDAKKQIRGSTPAKKSRAAEVHNLSERVCLYTDVVAAILFLCGSFFLMGLMLNVMQRRRDRINEKMRALQELIPRCNKSDKASMLDEAIEYLKSLQLQVQMMSMGCSMVPMMFPGVQQYVPPMGMAMGMGMGMGMEMGMSRPMLPFPSVLASSALPTPVAAALMGPKFPVPAFHMPSVPLPNPSNQLDPVLKSLSPQNRNQPRMMNFPGPYHQYLGLHHTQLPLAQVIHEQMDCERLLPAEFCTTKREKNTNSTSTVYTGVEFREKRGDLDSKINYLQPCGQKFTNDGWHKENEKK</sequence>
<reference evidence="1" key="1">
    <citation type="submission" date="2022-02" db="EMBL/GenBank/DDBJ databases">
        <title>Plant Genome Project.</title>
        <authorList>
            <person name="Zhang R.-G."/>
        </authorList>
    </citation>
    <scope>NUCLEOTIDE SEQUENCE</scope>
    <source>
        <strain evidence="1">AT1</strain>
    </source>
</reference>
<evidence type="ECO:0000313" key="2">
    <source>
        <dbReference type="Proteomes" id="UP001062846"/>
    </source>
</evidence>
<accession>A0ACC0L3P3</accession>
<name>A0ACC0L3P3_RHOML</name>
<gene>
    <name evidence="1" type="ORF">RHMOL_Rhmol13G0052200</name>
</gene>
<evidence type="ECO:0000313" key="1">
    <source>
        <dbReference type="EMBL" id="KAI8523162.1"/>
    </source>
</evidence>
<protein>
    <submittedName>
        <fullName evidence="1">Uncharacterized protein</fullName>
    </submittedName>
</protein>
<keyword evidence="2" id="KW-1185">Reference proteome</keyword>
<proteinExistence type="predicted"/>
<comment type="caution">
    <text evidence="1">The sequence shown here is derived from an EMBL/GenBank/DDBJ whole genome shotgun (WGS) entry which is preliminary data.</text>
</comment>
<organism evidence="1 2">
    <name type="scientific">Rhododendron molle</name>
    <name type="common">Chinese azalea</name>
    <name type="synonym">Azalea mollis</name>
    <dbReference type="NCBI Taxonomy" id="49168"/>
    <lineage>
        <taxon>Eukaryota</taxon>
        <taxon>Viridiplantae</taxon>
        <taxon>Streptophyta</taxon>
        <taxon>Embryophyta</taxon>
        <taxon>Tracheophyta</taxon>
        <taxon>Spermatophyta</taxon>
        <taxon>Magnoliopsida</taxon>
        <taxon>eudicotyledons</taxon>
        <taxon>Gunneridae</taxon>
        <taxon>Pentapetalae</taxon>
        <taxon>asterids</taxon>
        <taxon>Ericales</taxon>
        <taxon>Ericaceae</taxon>
        <taxon>Ericoideae</taxon>
        <taxon>Rhodoreae</taxon>
        <taxon>Rhododendron</taxon>
    </lineage>
</organism>
<dbReference type="EMBL" id="CM046400">
    <property type="protein sequence ID" value="KAI8523162.1"/>
    <property type="molecule type" value="Genomic_DNA"/>
</dbReference>
<dbReference type="Proteomes" id="UP001062846">
    <property type="component" value="Chromosome 13"/>
</dbReference>